<comment type="subcellular location">
    <subcellularLocation>
        <location evidence="1">Cell membrane</location>
        <topology evidence="1">Multi-pass membrane protein</topology>
    </subcellularLocation>
</comment>
<dbReference type="Proteomes" id="UP000823851">
    <property type="component" value="Unassembled WGS sequence"/>
</dbReference>
<comment type="caution">
    <text evidence="8">The sequence shown here is derived from an EMBL/GenBank/DDBJ whole genome shotgun (WGS) entry which is preliminary data.</text>
</comment>
<evidence type="ECO:0000256" key="7">
    <source>
        <dbReference type="SAM" id="Phobius"/>
    </source>
</evidence>
<comment type="similarity">
    <text evidence="2">Belongs to the chromate ion transporter (CHR) (TC 2.A.51) family.</text>
</comment>
<keyword evidence="6 7" id="KW-0472">Membrane</keyword>
<feature type="transmembrane region" description="Helical" evidence="7">
    <location>
        <begin position="151"/>
        <end position="180"/>
    </location>
</feature>
<evidence type="ECO:0000313" key="9">
    <source>
        <dbReference type="Proteomes" id="UP000823851"/>
    </source>
</evidence>
<dbReference type="PANTHER" id="PTHR43663:SF1">
    <property type="entry name" value="CHROMATE TRANSPORTER"/>
    <property type="match status" value="1"/>
</dbReference>
<proteinExistence type="inferred from homology"/>
<dbReference type="GO" id="GO:0005886">
    <property type="term" value="C:plasma membrane"/>
    <property type="evidence" value="ECO:0007669"/>
    <property type="project" value="UniProtKB-SubCell"/>
</dbReference>
<keyword evidence="3" id="KW-1003">Cell membrane</keyword>
<evidence type="ECO:0000256" key="4">
    <source>
        <dbReference type="ARBA" id="ARBA00022692"/>
    </source>
</evidence>
<dbReference type="EMBL" id="DWUW01000296">
    <property type="protein sequence ID" value="HJD32339.1"/>
    <property type="molecule type" value="Genomic_DNA"/>
</dbReference>
<dbReference type="InterPro" id="IPR003370">
    <property type="entry name" value="Chromate_transpt"/>
</dbReference>
<evidence type="ECO:0000256" key="5">
    <source>
        <dbReference type="ARBA" id="ARBA00022989"/>
    </source>
</evidence>
<evidence type="ECO:0000256" key="2">
    <source>
        <dbReference type="ARBA" id="ARBA00005262"/>
    </source>
</evidence>
<reference evidence="8" key="1">
    <citation type="journal article" date="2021" name="PeerJ">
        <title>Extensive microbial diversity within the chicken gut microbiome revealed by metagenomics and culture.</title>
        <authorList>
            <person name="Gilroy R."/>
            <person name="Ravi A."/>
            <person name="Getino M."/>
            <person name="Pursley I."/>
            <person name="Horton D.L."/>
            <person name="Alikhan N.F."/>
            <person name="Baker D."/>
            <person name="Gharbi K."/>
            <person name="Hall N."/>
            <person name="Watson M."/>
            <person name="Adriaenssens E.M."/>
            <person name="Foster-Nyarko E."/>
            <person name="Jarju S."/>
            <person name="Secka A."/>
            <person name="Antonio M."/>
            <person name="Oren A."/>
            <person name="Chaudhuri R.R."/>
            <person name="La Ragione R."/>
            <person name="Hildebrand F."/>
            <person name="Pallen M.J."/>
        </authorList>
    </citation>
    <scope>NUCLEOTIDE SEQUENCE</scope>
    <source>
        <strain evidence="8">ChiHjej8B7-25341</strain>
    </source>
</reference>
<evidence type="ECO:0000256" key="1">
    <source>
        <dbReference type="ARBA" id="ARBA00004651"/>
    </source>
</evidence>
<gene>
    <name evidence="8" type="ORF">H9912_10420</name>
</gene>
<keyword evidence="5 7" id="KW-1133">Transmembrane helix</keyword>
<accession>A0A9D2U107</accession>
<keyword evidence="4 7" id="KW-0812">Transmembrane</keyword>
<feature type="transmembrane region" description="Helical" evidence="7">
    <location>
        <begin position="116"/>
        <end position="139"/>
    </location>
</feature>
<evidence type="ECO:0000313" key="8">
    <source>
        <dbReference type="EMBL" id="HJD32339.1"/>
    </source>
</evidence>
<dbReference type="InterPro" id="IPR052518">
    <property type="entry name" value="CHR_Transporter"/>
</dbReference>
<evidence type="ECO:0000256" key="6">
    <source>
        <dbReference type="ARBA" id="ARBA00023136"/>
    </source>
</evidence>
<name>A0A9D2U107_9FIRM</name>
<reference evidence="8" key="2">
    <citation type="submission" date="2021-04" db="EMBL/GenBank/DDBJ databases">
        <authorList>
            <person name="Gilroy R."/>
        </authorList>
    </citation>
    <scope>NUCLEOTIDE SEQUENCE</scope>
    <source>
        <strain evidence="8">ChiHjej8B7-25341</strain>
    </source>
</reference>
<dbReference type="PANTHER" id="PTHR43663">
    <property type="entry name" value="CHROMATE TRANSPORT PROTEIN-RELATED"/>
    <property type="match status" value="1"/>
</dbReference>
<feature type="transmembrane region" description="Helical" evidence="7">
    <location>
        <begin position="14"/>
        <end position="36"/>
    </location>
</feature>
<dbReference type="Pfam" id="PF02417">
    <property type="entry name" value="Chromate_transp"/>
    <property type="match status" value="1"/>
</dbReference>
<protein>
    <submittedName>
        <fullName evidence="8">Chromate transporter</fullName>
    </submittedName>
</protein>
<dbReference type="AlphaFoldDB" id="A0A9D2U107"/>
<evidence type="ECO:0000256" key="3">
    <source>
        <dbReference type="ARBA" id="ARBA00022475"/>
    </source>
</evidence>
<sequence length="191" mass="20698">MKKGKKIKELLRKIWMVFFFYLKTGLFTFGGGWSIVAQMKREFVEKKNLLTEEDLTDMTSVGRSLPGTMIGNVSFMFGYHIGGAACGFAALIGIAFWPFIILSIVAVLYDAVMGNPFVAGAMTGVRAVVVPIMISATAALWKQSIRDTFCIFLMTAAFLAGMLGIGNVPLIVAGAILGILKKTGGNLRWGK</sequence>
<feature type="transmembrane region" description="Helical" evidence="7">
    <location>
        <begin position="81"/>
        <end position="109"/>
    </location>
</feature>
<dbReference type="GO" id="GO:0015109">
    <property type="term" value="F:chromate transmembrane transporter activity"/>
    <property type="evidence" value="ECO:0007669"/>
    <property type="project" value="InterPro"/>
</dbReference>
<organism evidence="8 9">
    <name type="scientific">Candidatus Eisenbergiella stercorigallinarum</name>
    <dbReference type="NCBI Taxonomy" id="2838557"/>
    <lineage>
        <taxon>Bacteria</taxon>
        <taxon>Bacillati</taxon>
        <taxon>Bacillota</taxon>
        <taxon>Clostridia</taxon>
        <taxon>Lachnospirales</taxon>
        <taxon>Lachnospiraceae</taxon>
        <taxon>Eisenbergiella</taxon>
    </lineage>
</organism>